<dbReference type="InterPro" id="IPR005066">
    <property type="entry name" value="MoCF_OxRdtse_dimer"/>
</dbReference>
<dbReference type="InterPro" id="IPR036374">
    <property type="entry name" value="OxRdtase_Mopterin-bd_sf"/>
</dbReference>
<dbReference type="GO" id="GO:0043546">
    <property type="term" value="F:molybdopterin cofactor binding"/>
    <property type="evidence" value="ECO:0007669"/>
    <property type="project" value="TreeGrafter"/>
</dbReference>
<evidence type="ECO:0000313" key="8">
    <source>
        <dbReference type="EMBL" id="EPC04335.1"/>
    </source>
</evidence>
<dbReference type="PRINTS" id="PR00407">
    <property type="entry name" value="EUMOPTERIN"/>
</dbReference>
<feature type="region of interest" description="Disordered" evidence="5">
    <location>
        <begin position="377"/>
        <end position="397"/>
    </location>
</feature>
<evidence type="ECO:0000256" key="3">
    <source>
        <dbReference type="ARBA" id="ARBA00022723"/>
    </source>
</evidence>
<dbReference type="GO" id="GO:0020037">
    <property type="term" value="F:heme binding"/>
    <property type="evidence" value="ECO:0007669"/>
    <property type="project" value="TreeGrafter"/>
</dbReference>
<dbReference type="InterPro" id="IPR006311">
    <property type="entry name" value="TAT_signal"/>
</dbReference>
<dbReference type="PATRIC" id="fig|1121939.11.peg.591"/>
<dbReference type="PANTHER" id="PTHR19372:SF7">
    <property type="entry name" value="SULFITE OXIDASE, MITOCHONDRIAL"/>
    <property type="match status" value="1"/>
</dbReference>
<evidence type="ECO:0000256" key="2">
    <source>
        <dbReference type="ARBA" id="ARBA00022505"/>
    </source>
</evidence>
<dbReference type="CDD" id="cd02110">
    <property type="entry name" value="SO_family_Moco_dimer"/>
    <property type="match status" value="1"/>
</dbReference>
<dbReference type="SUPFAM" id="SSF56524">
    <property type="entry name" value="Oxidoreductase molybdopterin-binding domain"/>
    <property type="match status" value="1"/>
</dbReference>
<evidence type="ECO:0000256" key="1">
    <source>
        <dbReference type="ARBA" id="ARBA00001924"/>
    </source>
</evidence>
<dbReference type="PANTHER" id="PTHR19372">
    <property type="entry name" value="SULFITE REDUCTASE"/>
    <property type="match status" value="1"/>
</dbReference>
<comment type="caution">
    <text evidence="8">The sequence shown here is derived from an EMBL/GenBank/DDBJ whole genome shotgun (WGS) entry which is preliminary data.</text>
</comment>
<evidence type="ECO:0000259" key="6">
    <source>
        <dbReference type="Pfam" id="PF00174"/>
    </source>
</evidence>
<dbReference type="eggNOG" id="COG2041">
    <property type="taxonomic scope" value="Bacteria"/>
</dbReference>
<keyword evidence="9" id="KW-1185">Reference proteome</keyword>
<evidence type="ECO:0000259" key="7">
    <source>
        <dbReference type="Pfam" id="PF03404"/>
    </source>
</evidence>
<proteinExistence type="predicted"/>
<dbReference type="Proteomes" id="UP000014463">
    <property type="component" value="Unassembled WGS sequence"/>
</dbReference>
<keyword evidence="2" id="KW-0500">Molybdenum</keyword>
<sequence length="406" mass="43902">MTTSTMPTEITEILENPARRLLLKGSAGAVAALGIMSLTPFVRAEELSSLPGYASWKRKQDLILHSEATMETRRNAIRSGIVTPSETLFVRNNLPAPDASIVADPDAWEVRFEGVNDPRTLTLGELKKIDVQTVASVLQCSGNGRAFFPHGASGTQWSVGAAGCVVWTGVPLKAVIDTLGGPSGGAKFITGTGGEEIPDGLDAKEVMVERSVPLEVMERVLLAWELNDDPIPIAHGGPLRMVVPGFYGVNNVKYVKYVALTENESNAKIQVSGYRVRDVGVSGAPDQPSMWEMNIKSWITLPLDTTEQGRNMLYGVALGGTRTVDKVEVSVDDGETWQEAELLGPDLGPYAWRPFVLATELSPGEYRIVSRATDVEGNSQPEARMDNERGYGHNGWRDHGVTVTVS</sequence>
<evidence type="ECO:0000256" key="4">
    <source>
        <dbReference type="ARBA" id="ARBA00023002"/>
    </source>
</evidence>
<feature type="compositionally biased region" description="Basic and acidic residues" evidence="5">
    <location>
        <begin position="383"/>
        <end position="397"/>
    </location>
</feature>
<feature type="domain" description="Oxidoreductase molybdopterin-binding" evidence="6">
    <location>
        <begin position="103"/>
        <end position="267"/>
    </location>
</feature>
<dbReference type="InterPro" id="IPR000572">
    <property type="entry name" value="OxRdtase_Mopterin-bd_dom"/>
</dbReference>
<dbReference type="GO" id="GO:0006790">
    <property type="term" value="P:sulfur compound metabolic process"/>
    <property type="evidence" value="ECO:0007669"/>
    <property type="project" value="TreeGrafter"/>
</dbReference>
<dbReference type="Gene3D" id="2.60.40.650">
    <property type="match status" value="1"/>
</dbReference>
<dbReference type="AlphaFoldDB" id="S2KR12"/>
<dbReference type="Gene3D" id="3.90.420.10">
    <property type="entry name" value="Oxidoreductase, molybdopterin-binding domain"/>
    <property type="match status" value="1"/>
</dbReference>
<dbReference type="InterPro" id="IPR008335">
    <property type="entry name" value="Mopterin_OxRdtase_euk"/>
</dbReference>
<evidence type="ECO:0000313" key="9">
    <source>
        <dbReference type="Proteomes" id="UP000014463"/>
    </source>
</evidence>
<name>S2KR12_LITA3</name>
<dbReference type="RefSeq" id="WP_016415070.1">
    <property type="nucleotide sequence ID" value="NZ_AUAB01000001.1"/>
</dbReference>
<gene>
    <name evidence="8" type="ORF">L861_03170</name>
</gene>
<dbReference type="InterPro" id="IPR014756">
    <property type="entry name" value="Ig_E-set"/>
</dbReference>
<dbReference type="SUPFAM" id="SSF81296">
    <property type="entry name" value="E set domains"/>
    <property type="match status" value="1"/>
</dbReference>
<dbReference type="EMBL" id="ASTJ01000011">
    <property type="protein sequence ID" value="EPC04335.1"/>
    <property type="molecule type" value="Genomic_DNA"/>
</dbReference>
<feature type="domain" description="Moybdenum cofactor oxidoreductase dimerisation" evidence="7">
    <location>
        <begin position="289"/>
        <end position="397"/>
    </location>
</feature>
<dbReference type="Pfam" id="PF00174">
    <property type="entry name" value="Oxidored_molyb"/>
    <property type="match status" value="1"/>
</dbReference>
<dbReference type="GO" id="GO:0030151">
    <property type="term" value="F:molybdenum ion binding"/>
    <property type="evidence" value="ECO:0007669"/>
    <property type="project" value="InterPro"/>
</dbReference>
<dbReference type="GO" id="GO:0008482">
    <property type="term" value="F:sulfite oxidase activity"/>
    <property type="evidence" value="ECO:0007669"/>
    <property type="project" value="TreeGrafter"/>
</dbReference>
<dbReference type="STRING" id="1121939.L861_03170"/>
<dbReference type="OrthoDB" id="9795587at2"/>
<reference evidence="8 9" key="1">
    <citation type="journal article" date="2013" name="Genome Announc.">
        <title>Draft genome sequence of the moderately halophilic gammaproteobacterium Halomonas anticariensis FP35.</title>
        <authorList>
            <person name="Tahrioui A."/>
            <person name="Quesada E."/>
            <person name="Llamas I."/>
        </authorList>
    </citation>
    <scope>NUCLEOTIDE SEQUENCE [LARGE SCALE GENOMIC DNA]</scope>
    <source>
        <strain evidence="9">DSM 16096 / CECT 5854 / LMG 22089 / FP35</strain>
    </source>
</reference>
<dbReference type="Pfam" id="PF03404">
    <property type="entry name" value="Mo-co_dimer"/>
    <property type="match status" value="1"/>
</dbReference>
<keyword evidence="3" id="KW-0479">Metal-binding</keyword>
<organism evidence="8 9">
    <name type="scientific">Litchfieldella anticariensis (strain DSM 16096 / CECT 5854 / CIP 108499 / LMG 22089 / FP35)</name>
    <name type="common">Halomonas anticariensis</name>
    <dbReference type="NCBI Taxonomy" id="1121939"/>
    <lineage>
        <taxon>Bacteria</taxon>
        <taxon>Pseudomonadati</taxon>
        <taxon>Pseudomonadota</taxon>
        <taxon>Gammaproteobacteria</taxon>
        <taxon>Oceanospirillales</taxon>
        <taxon>Halomonadaceae</taxon>
        <taxon>Litchfieldella</taxon>
    </lineage>
</organism>
<dbReference type="PROSITE" id="PS51318">
    <property type="entry name" value="TAT"/>
    <property type="match status" value="1"/>
</dbReference>
<protein>
    <recommendedName>
        <fullName evidence="10">Sulfite oxidase</fullName>
    </recommendedName>
</protein>
<evidence type="ECO:0000256" key="5">
    <source>
        <dbReference type="SAM" id="MobiDB-lite"/>
    </source>
</evidence>
<evidence type="ECO:0008006" key="10">
    <source>
        <dbReference type="Google" id="ProtNLM"/>
    </source>
</evidence>
<keyword evidence="4" id="KW-0560">Oxidoreductase</keyword>
<comment type="cofactor">
    <cofactor evidence="1">
        <name>Mo-molybdopterin</name>
        <dbReference type="ChEBI" id="CHEBI:71302"/>
    </cofactor>
</comment>
<accession>S2KR12</accession>